<name>A0A9P4YBF2_CRYP1</name>
<dbReference type="AlphaFoldDB" id="A0A9P4YBF2"/>
<evidence type="ECO:0000313" key="1">
    <source>
        <dbReference type="EMBL" id="KAF3769960.1"/>
    </source>
</evidence>
<reference evidence="1" key="1">
    <citation type="journal article" date="2020" name="Phytopathology">
        <title>Genome sequence of the chestnut blight fungus Cryphonectria parasitica EP155: A fundamental resource for an archetypical invasive plant pathogen.</title>
        <authorList>
            <person name="Crouch J.A."/>
            <person name="Dawe A."/>
            <person name="Aerts A."/>
            <person name="Barry K."/>
            <person name="Churchill A.C.L."/>
            <person name="Grimwood J."/>
            <person name="Hillman B."/>
            <person name="Milgroom M.G."/>
            <person name="Pangilinan J."/>
            <person name="Smith M."/>
            <person name="Salamov A."/>
            <person name="Schmutz J."/>
            <person name="Yadav J."/>
            <person name="Grigoriev I.V."/>
            <person name="Nuss D."/>
        </authorList>
    </citation>
    <scope>NUCLEOTIDE SEQUENCE</scope>
    <source>
        <strain evidence="1">EP155</strain>
    </source>
</reference>
<dbReference type="EMBL" id="MU032344">
    <property type="protein sequence ID" value="KAF3769960.1"/>
    <property type="molecule type" value="Genomic_DNA"/>
</dbReference>
<dbReference type="GeneID" id="63832047"/>
<comment type="caution">
    <text evidence="1">The sequence shown here is derived from an EMBL/GenBank/DDBJ whole genome shotgun (WGS) entry which is preliminary data.</text>
</comment>
<gene>
    <name evidence="1" type="ORF">M406DRAFT_100630</name>
</gene>
<keyword evidence="2" id="KW-1185">Reference proteome</keyword>
<protein>
    <submittedName>
        <fullName evidence="1">Uncharacterized protein</fullName>
    </submittedName>
</protein>
<sequence>MKVWYGIQQKKKKKKRVCHSPPPLKMKIIHASKNGPPCLLFSSGPVPVYLRAMEKRCHPVFTVSASSQGTRRKMKAARPYEAG</sequence>
<proteinExistence type="predicted"/>
<evidence type="ECO:0000313" key="2">
    <source>
        <dbReference type="Proteomes" id="UP000803844"/>
    </source>
</evidence>
<dbReference type="RefSeq" id="XP_040780921.1">
    <property type="nucleotide sequence ID" value="XM_040914918.1"/>
</dbReference>
<dbReference type="Proteomes" id="UP000803844">
    <property type="component" value="Unassembled WGS sequence"/>
</dbReference>
<accession>A0A9P4YBF2</accession>
<organism evidence="1 2">
    <name type="scientific">Cryphonectria parasitica (strain ATCC 38755 / EP155)</name>
    <dbReference type="NCBI Taxonomy" id="660469"/>
    <lineage>
        <taxon>Eukaryota</taxon>
        <taxon>Fungi</taxon>
        <taxon>Dikarya</taxon>
        <taxon>Ascomycota</taxon>
        <taxon>Pezizomycotina</taxon>
        <taxon>Sordariomycetes</taxon>
        <taxon>Sordariomycetidae</taxon>
        <taxon>Diaporthales</taxon>
        <taxon>Cryphonectriaceae</taxon>
        <taxon>Cryphonectria-Endothia species complex</taxon>
        <taxon>Cryphonectria</taxon>
    </lineage>
</organism>